<dbReference type="AlphaFoldDB" id="A0A9X6YJN1"/>
<reference evidence="2 3" key="1">
    <citation type="submission" date="2017-09" db="EMBL/GenBank/DDBJ databases">
        <title>Large-scale bioinformatics analysis of Bacillus genomes uncovers conserved roles of natural products in bacterial physiology.</title>
        <authorList>
            <consortium name="Agbiome Team Llc"/>
            <person name="Bleich R.M."/>
            <person name="Kirk G.J."/>
            <person name="Santa Maria K.C."/>
            <person name="Allen S.E."/>
            <person name="Farag S."/>
            <person name="Shank E.A."/>
            <person name="Bowers A."/>
        </authorList>
    </citation>
    <scope>NUCLEOTIDE SEQUENCE [LARGE SCALE GENOMIC DNA]</scope>
    <source>
        <strain evidence="2 3">AFS027647</strain>
    </source>
</reference>
<feature type="domain" description="DUF4046" evidence="1">
    <location>
        <begin position="10"/>
        <end position="94"/>
    </location>
</feature>
<evidence type="ECO:0000313" key="2">
    <source>
        <dbReference type="EMBL" id="PEN81146.1"/>
    </source>
</evidence>
<dbReference type="InterPro" id="IPR025119">
    <property type="entry name" value="DUF4046"/>
</dbReference>
<proteinExistence type="predicted"/>
<sequence>MSGKMITIKIEDIYQEILDGKRKKFPSGTWSEDVNNELAKRITRYLIESILLWDIQDICKNWNEKFIKKMRLKTVLAKYHSSPYKMLADAYPGLLKEWELKMAPLNFWTREKGLEALKWTIEEKEQLTEKEILEVYSIKWIVEHKLASPCHMFFKGSPYMMINSLYLGKFKEWQFQCVPKHFWTKEKGLEALKWTIEEKEQLSEEQLLQIYSQSWIKEKSLFVPCRKFWRSNHYAMLNDIYPNRFSKNMLKGYK</sequence>
<dbReference type="Proteomes" id="UP000220691">
    <property type="component" value="Unassembled WGS sequence"/>
</dbReference>
<protein>
    <recommendedName>
        <fullName evidence="1">DUF4046 domain-containing protein</fullName>
    </recommendedName>
</protein>
<comment type="caution">
    <text evidence="2">The sequence shown here is derived from an EMBL/GenBank/DDBJ whole genome shotgun (WGS) entry which is preliminary data.</text>
</comment>
<gene>
    <name evidence="2" type="ORF">CN553_29215</name>
</gene>
<organism evidence="2 3">
    <name type="scientific">Bacillus cereus</name>
    <dbReference type="NCBI Taxonomy" id="1396"/>
    <lineage>
        <taxon>Bacteria</taxon>
        <taxon>Bacillati</taxon>
        <taxon>Bacillota</taxon>
        <taxon>Bacilli</taxon>
        <taxon>Bacillales</taxon>
        <taxon>Bacillaceae</taxon>
        <taxon>Bacillus</taxon>
        <taxon>Bacillus cereus group</taxon>
    </lineage>
</organism>
<name>A0A9X6YJN1_BACCE</name>
<evidence type="ECO:0000313" key="3">
    <source>
        <dbReference type="Proteomes" id="UP000220691"/>
    </source>
</evidence>
<dbReference type="Pfam" id="PF13255">
    <property type="entry name" value="DUF4046"/>
    <property type="match status" value="1"/>
</dbReference>
<accession>A0A9X6YJN1</accession>
<dbReference type="EMBL" id="NUAN01000266">
    <property type="protein sequence ID" value="PEN81146.1"/>
    <property type="molecule type" value="Genomic_DNA"/>
</dbReference>
<evidence type="ECO:0000259" key="1">
    <source>
        <dbReference type="Pfam" id="PF13255"/>
    </source>
</evidence>